<dbReference type="KEGG" id="ptan:CRYO30217_02534"/>
<organism evidence="1 2">
    <name type="scientific">Parvicella tangerina</name>
    <dbReference type="NCBI Taxonomy" id="2829795"/>
    <lineage>
        <taxon>Bacteria</taxon>
        <taxon>Pseudomonadati</taxon>
        <taxon>Bacteroidota</taxon>
        <taxon>Flavobacteriia</taxon>
        <taxon>Flavobacteriales</taxon>
        <taxon>Parvicellaceae</taxon>
        <taxon>Parvicella</taxon>
    </lineage>
</organism>
<accession>A0A916JPS8</accession>
<sequence>MNDRLNIINFLVNHVKKQEIHDKLGKDLFHIEYEYSKDENEFIESVRVSTYPNKQTLDVTENKFFMTGVIPKADIDDIINEKEPKMDFTRNDETWLLMVVAETEYSSGIIKPDVLEYKFDSCLFDKIFMLERFSKNLYELNKCV</sequence>
<proteinExistence type="predicted"/>
<keyword evidence="2" id="KW-1185">Reference proteome</keyword>
<dbReference type="AlphaFoldDB" id="A0A916JPS8"/>
<name>A0A916JPS8_9FLAO</name>
<dbReference type="EMBL" id="OU015584">
    <property type="protein sequence ID" value="CAG5084665.1"/>
    <property type="molecule type" value="Genomic_DNA"/>
</dbReference>
<evidence type="ECO:0000313" key="1">
    <source>
        <dbReference type="EMBL" id="CAG5084665.1"/>
    </source>
</evidence>
<reference evidence="1" key="1">
    <citation type="submission" date="2021-04" db="EMBL/GenBank/DDBJ databases">
        <authorList>
            <person name="Rodrigo-Torres L."/>
            <person name="Arahal R. D."/>
            <person name="Lucena T."/>
        </authorList>
    </citation>
    <scope>NUCLEOTIDE SEQUENCE</scope>
    <source>
        <strain evidence="1">AS29M-1</strain>
    </source>
</reference>
<evidence type="ECO:0000313" key="2">
    <source>
        <dbReference type="Proteomes" id="UP000683507"/>
    </source>
</evidence>
<dbReference type="Proteomes" id="UP000683507">
    <property type="component" value="Chromosome"/>
</dbReference>
<gene>
    <name evidence="1" type="ORF">CRYO30217_02534</name>
</gene>
<protein>
    <submittedName>
        <fullName evidence="1">Uncharacterized protein</fullName>
    </submittedName>
</protein>